<reference evidence="12" key="1">
    <citation type="submission" date="2016-11" db="EMBL/GenBank/DDBJ databases">
        <authorList>
            <person name="Varghese N."/>
            <person name="Submissions S."/>
        </authorList>
    </citation>
    <scope>NUCLEOTIDE SEQUENCE [LARGE SCALE GENOMIC DNA]</scope>
    <source>
        <strain evidence="12">DSM 10124</strain>
    </source>
</reference>
<feature type="binding site" evidence="8">
    <location>
        <begin position="5"/>
        <end position="10"/>
    </location>
    <ligand>
        <name>NADP(+)</name>
        <dbReference type="ChEBI" id="CHEBI:58349"/>
    </ligand>
</feature>
<dbReference type="SUPFAM" id="SSF48179">
    <property type="entry name" value="6-phosphogluconate dehydrogenase C-terminal domain-like"/>
    <property type="match status" value="1"/>
</dbReference>
<feature type="binding site" evidence="8">
    <location>
        <begin position="67"/>
        <end position="70"/>
    </location>
    <ligand>
        <name>NADP(+)</name>
        <dbReference type="ChEBI" id="CHEBI:58349"/>
    </ligand>
</feature>
<feature type="domain" description="Pyrroline-5-carboxylate reductase dimerisation" evidence="10">
    <location>
        <begin position="157"/>
        <end position="258"/>
    </location>
</feature>
<dbReference type="InterPro" id="IPR000304">
    <property type="entry name" value="Pyrroline-COOH_reductase"/>
</dbReference>
<keyword evidence="2 6" id="KW-0641">Proline biosynthesis</keyword>
<dbReference type="NCBIfam" id="TIGR00112">
    <property type="entry name" value="proC"/>
    <property type="match status" value="1"/>
</dbReference>
<comment type="catalytic activity">
    <reaction evidence="6">
        <text>L-proline + NADP(+) = (S)-1-pyrroline-5-carboxylate + NADPH + 2 H(+)</text>
        <dbReference type="Rhea" id="RHEA:14109"/>
        <dbReference type="ChEBI" id="CHEBI:15378"/>
        <dbReference type="ChEBI" id="CHEBI:17388"/>
        <dbReference type="ChEBI" id="CHEBI:57783"/>
        <dbReference type="ChEBI" id="CHEBI:58349"/>
        <dbReference type="ChEBI" id="CHEBI:60039"/>
        <dbReference type="EC" id="1.5.1.2"/>
    </reaction>
</comment>
<evidence type="ECO:0000256" key="1">
    <source>
        <dbReference type="ARBA" id="ARBA00005525"/>
    </source>
</evidence>
<evidence type="ECO:0000256" key="5">
    <source>
        <dbReference type="ARBA" id="ARBA00058118"/>
    </source>
</evidence>
<keyword evidence="6" id="KW-0963">Cytoplasm</keyword>
<evidence type="ECO:0000256" key="2">
    <source>
        <dbReference type="ARBA" id="ARBA00022650"/>
    </source>
</evidence>
<dbReference type="UniPathway" id="UPA00098">
    <property type="reaction ID" value="UER00361"/>
</dbReference>
<dbReference type="SUPFAM" id="SSF51735">
    <property type="entry name" value="NAD(P)-binding Rossmann-fold domains"/>
    <property type="match status" value="1"/>
</dbReference>
<dbReference type="GO" id="GO:0005737">
    <property type="term" value="C:cytoplasm"/>
    <property type="evidence" value="ECO:0007669"/>
    <property type="project" value="UniProtKB-SubCell"/>
</dbReference>
<dbReference type="Proteomes" id="UP000184423">
    <property type="component" value="Unassembled WGS sequence"/>
</dbReference>
<comment type="subcellular location">
    <subcellularLocation>
        <location evidence="6">Cytoplasm</location>
    </subcellularLocation>
</comment>
<dbReference type="EMBL" id="FQVG01000002">
    <property type="protein sequence ID" value="SHE34315.1"/>
    <property type="molecule type" value="Genomic_DNA"/>
</dbReference>
<keyword evidence="6" id="KW-0028">Amino-acid biosynthesis</keyword>
<feature type="domain" description="Pyrroline-5-carboxylate reductase catalytic N-terminal" evidence="9">
    <location>
        <begin position="2"/>
        <end position="96"/>
    </location>
</feature>
<keyword evidence="4 6" id="KW-0560">Oxidoreductase</keyword>
<evidence type="ECO:0000259" key="9">
    <source>
        <dbReference type="Pfam" id="PF03807"/>
    </source>
</evidence>
<dbReference type="InterPro" id="IPR008927">
    <property type="entry name" value="6-PGluconate_DH-like_C_sf"/>
</dbReference>
<evidence type="ECO:0000256" key="3">
    <source>
        <dbReference type="ARBA" id="ARBA00022857"/>
    </source>
</evidence>
<organism evidence="11 12">
    <name type="scientific">Caloramator proteoclasticus DSM 10124</name>
    <dbReference type="NCBI Taxonomy" id="1121262"/>
    <lineage>
        <taxon>Bacteria</taxon>
        <taxon>Bacillati</taxon>
        <taxon>Bacillota</taxon>
        <taxon>Clostridia</taxon>
        <taxon>Eubacteriales</taxon>
        <taxon>Clostridiaceae</taxon>
        <taxon>Caloramator</taxon>
    </lineage>
</organism>
<dbReference type="Pfam" id="PF03807">
    <property type="entry name" value="F420_oxidored"/>
    <property type="match status" value="1"/>
</dbReference>
<dbReference type="PANTHER" id="PTHR11645:SF0">
    <property type="entry name" value="PYRROLINE-5-CARBOXYLATE REDUCTASE 3"/>
    <property type="match status" value="1"/>
</dbReference>
<dbReference type="Gene3D" id="3.40.50.720">
    <property type="entry name" value="NAD(P)-binding Rossmann-like Domain"/>
    <property type="match status" value="1"/>
</dbReference>
<dbReference type="HAMAP" id="MF_01925">
    <property type="entry name" value="P5C_reductase"/>
    <property type="match status" value="1"/>
</dbReference>
<dbReference type="PANTHER" id="PTHR11645">
    <property type="entry name" value="PYRROLINE-5-CARBOXYLATE REDUCTASE"/>
    <property type="match status" value="1"/>
</dbReference>
<dbReference type="RefSeq" id="WP_035165596.1">
    <property type="nucleotide sequence ID" value="NZ_FQVG01000002.1"/>
</dbReference>
<accession>A0A1M4SQ66</accession>
<comment type="catalytic activity">
    <reaction evidence="6">
        <text>L-proline + NAD(+) = (S)-1-pyrroline-5-carboxylate + NADH + 2 H(+)</text>
        <dbReference type="Rhea" id="RHEA:14105"/>
        <dbReference type="ChEBI" id="CHEBI:15378"/>
        <dbReference type="ChEBI" id="CHEBI:17388"/>
        <dbReference type="ChEBI" id="CHEBI:57540"/>
        <dbReference type="ChEBI" id="CHEBI:57945"/>
        <dbReference type="ChEBI" id="CHEBI:60039"/>
        <dbReference type="EC" id="1.5.1.2"/>
    </reaction>
</comment>
<evidence type="ECO:0000256" key="8">
    <source>
        <dbReference type="PIRSR" id="PIRSR000193-1"/>
    </source>
</evidence>
<evidence type="ECO:0000256" key="7">
    <source>
        <dbReference type="NCBIfam" id="TIGR00112"/>
    </source>
</evidence>
<evidence type="ECO:0000313" key="12">
    <source>
        <dbReference type="Proteomes" id="UP000184423"/>
    </source>
</evidence>
<dbReference type="InterPro" id="IPR029036">
    <property type="entry name" value="P5CR_dimer"/>
</dbReference>
<dbReference type="InterPro" id="IPR036291">
    <property type="entry name" value="NAD(P)-bd_dom_sf"/>
</dbReference>
<comment type="similarity">
    <text evidence="1 6">Belongs to the pyrroline-5-carboxylate reductase family.</text>
</comment>
<keyword evidence="12" id="KW-1185">Reference proteome</keyword>
<evidence type="ECO:0000256" key="6">
    <source>
        <dbReference type="HAMAP-Rule" id="MF_01925"/>
    </source>
</evidence>
<proteinExistence type="inferred from homology"/>
<gene>
    <name evidence="6" type="primary">proC</name>
    <name evidence="11" type="ORF">SAMN02746091_00196</name>
</gene>
<dbReference type="InterPro" id="IPR028939">
    <property type="entry name" value="P5C_Rdtase_cat_N"/>
</dbReference>
<dbReference type="Pfam" id="PF14748">
    <property type="entry name" value="P5CR_dimer"/>
    <property type="match status" value="1"/>
</dbReference>
<dbReference type="FunFam" id="1.10.3730.10:FF:000001">
    <property type="entry name" value="Pyrroline-5-carboxylate reductase"/>
    <property type="match status" value="1"/>
</dbReference>
<evidence type="ECO:0000313" key="11">
    <source>
        <dbReference type="EMBL" id="SHE34315.1"/>
    </source>
</evidence>
<comment type="function">
    <text evidence="5 6">Catalyzes the reduction of 1-pyrroline-5-carboxylate (PCA) to L-proline.</text>
</comment>
<keyword evidence="3 6" id="KW-0521">NADP</keyword>
<evidence type="ECO:0000259" key="10">
    <source>
        <dbReference type="Pfam" id="PF14748"/>
    </source>
</evidence>
<comment type="pathway">
    <text evidence="6">Amino-acid biosynthesis; L-proline biosynthesis; L-proline from L-glutamate 5-semialdehyde: step 1/1.</text>
</comment>
<protein>
    <recommendedName>
        <fullName evidence="6 7">Pyrroline-5-carboxylate reductase</fullName>
        <shortName evidence="6">P5C reductase</shortName>
        <shortName evidence="6">P5CR</shortName>
        <ecNumber evidence="6 7">1.5.1.2</ecNumber>
    </recommendedName>
    <alternativeName>
        <fullName evidence="6">PCA reductase</fullName>
    </alternativeName>
</protein>
<dbReference type="Gene3D" id="1.10.3730.10">
    <property type="entry name" value="ProC C-terminal domain-like"/>
    <property type="match status" value="1"/>
</dbReference>
<sequence length="262" mass="29000">MIGFIGFGNMATAITKGLINKDADINNKIYIYDVDKTKLQNAYKTFKVNICADYSDLFKKCKYIFLAVKPNVYKDIYKIIKENYSDNTILISMAAGVTIDEINKNTNCNKIVRIMPNVVALINEGVTAATFLNICEDERKEIINILNAIGKVVEMDEKDINKYSVLCGSGPAFVAEFIEALVDAGVYIGVPYKEALNAICDTIIGTTKMLQNNGINTCDLKYMVCSPGGTTIEGIRTLQNEGFKSAVIEAVINTYNKNCNLR</sequence>
<evidence type="ECO:0000256" key="4">
    <source>
        <dbReference type="ARBA" id="ARBA00023002"/>
    </source>
</evidence>
<dbReference type="GO" id="GO:0004735">
    <property type="term" value="F:pyrroline-5-carboxylate reductase activity"/>
    <property type="evidence" value="ECO:0007669"/>
    <property type="project" value="UniProtKB-UniRule"/>
</dbReference>
<dbReference type="PIRSF" id="PIRSF000193">
    <property type="entry name" value="Pyrrol-5-carb_rd"/>
    <property type="match status" value="1"/>
</dbReference>
<name>A0A1M4SQ66_9CLOT</name>
<dbReference type="EC" id="1.5.1.2" evidence="6 7"/>
<dbReference type="GO" id="GO:0055129">
    <property type="term" value="P:L-proline biosynthetic process"/>
    <property type="evidence" value="ECO:0007669"/>
    <property type="project" value="UniProtKB-UniRule"/>
</dbReference>
<dbReference type="AlphaFoldDB" id="A0A1M4SQ66"/>